<dbReference type="Proteomes" id="UP001221757">
    <property type="component" value="Unassembled WGS sequence"/>
</dbReference>
<dbReference type="EMBL" id="JARKIE010000011">
    <property type="protein sequence ID" value="KAJ7703966.1"/>
    <property type="molecule type" value="Genomic_DNA"/>
</dbReference>
<feature type="region of interest" description="Disordered" evidence="1">
    <location>
        <begin position="169"/>
        <end position="196"/>
    </location>
</feature>
<evidence type="ECO:0000256" key="1">
    <source>
        <dbReference type="SAM" id="MobiDB-lite"/>
    </source>
</evidence>
<proteinExistence type="predicted"/>
<reference evidence="2" key="1">
    <citation type="submission" date="2023-03" db="EMBL/GenBank/DDBJ databases">
        <title>Massive genome expansion in bonnet fungi (Mycena s.s.) driven by repeated elements and novel gene families across ecological guilds.</title>
        <authorList>
            <consortium name="Lawrence Berkeley National Laboratory"/>
            <person name="Harder C.B."/>
            <person name="Miyauchi S."/>
            <person name="Viragh M."/>
            <person name="Kuo A."/>
            <person name="Thoen E."/>
            <person name="Andreopoulos B."/>
            <person name="Lu D."/>
            <person name="Skrede I."/>
            <person name="Drula E."/>
            <person name="Henrissat B."/>
            <person name="Morin E."/>
            <person name="Kohler A."/>
            <person name="Barry K."/>
            <person name="LaButti K."/>
            <person name="Morin E."/>
            <person name="Salamov A."/>
            <person name="Lipzen A."/>
            <person name="Mereny Z."/>
            <person name="Hegedus B."/>
            <person name="Baldrian P."/>
            <person name="Stursova M."/>
            <person name="Weitz H."/>
            <person name="Taylor A."/>
            <person name="Grigoriev I.V."/>
            <person name="Nagy L.G."/>
            <person name="Martin F."/>
            <person name="Kauserud H."/>
        </authorList>
    </citation>
    <scope>NUCLEOTIDE SEQUENCE</scope>
    <source>
        <strain evidence="2">CBHHK067</strain>
    </source>
</reference>
<name>A0AAD7GRY7_MYCRO</name>
<organism evidence="2 3">
    <name type="scientific">Mycena rosella</name>
    <name type="common">Pink bonnet</name>
    <name type="synonym">Agaricus rosellus</name>
    <dbReference type="NCBI Taxonomy" id="1033263"/>
    <lineage>
        <taxon>Eukaryota</taxon>
        <taxon>Fungi</taxon>
        <taxon>Dikarya</taxon>
        <taxon>Basidiomycota</taxon>
        <taxon>Agaricomycotina</taxon>
        <taxon>Agaricomycetes</taxon>
        <taxon>Agaricomycetidae</taxon>
        <taxon>Agaricales</taxon>
        <taxon>Marasmiineae</taxon>
        <taxon>Mycenaceae</taxon>
        <taxon>Mycena</taxon>
    </lineage>
</organism>
<accession>A0AAD7GRY7</accession>
<evidence type="ECO:0000313" key="3">
    <source>
        <dbReference type="Proteomes" id="UP001221757"/>
    </source>
</evidence>
<sequence length="212" mass="23673">MSYWAVYLTVERANPKALNRAFILMQDFDYSEYPADSRLMLLTSKEMPSESKATSLPLPEISTNAFVGMSLADVNTFVRSHADFDASYKLQGTKLSAAIWLVIDQKGLETSTCLVCEQYYDSGEDGEDGEGLTDQFRACRIPYEEAWIMMANLDVANMGFEVYVDEDAGKQEDGSWKWKSFPSDSTEGDAPSAGDIKRVKVLQELRDGGYAD</sequence>
<comment type="caution">
    <text evidence="2">The sequence shown here is derived from an EMBL/GenBank/DDBJ whole genome shotgun (WGS) entry which is preliminary data.</text>
</comment>
<protein>
    <submittedName>
        <fullName evidence="2">Uncharacterized protein</fullName>
    </submittedName>
</protein>
<gene>
    <name evidence="2" type="ORF">B0H17DRAFT_1040278</name>
</gene>
<evidence type="ECO:0000313" key="2">
    <source>
        <dbReference type="EMBL" id="KAJ7703966.1"/>
    </source>
</evidence>
<keyword evidence="3" id="KW-1185">Reference proteome</keyword>
<dbReference type="AlphaFoldDB" id="A0AAD7GRY7"/>